<keyword evidence="4" id="KW-0479">Metal-binding</keyword>
<dbReference type="EC" id="2.3.2.27" evidence="2"/>
<dbReference type="PROSITE" id="PS50089">
    <property type="entry name" value="ZF_RING_2"/>
    <property type="match status" value="1"/>
</dbReference>
<evidence type="ECO:0000256" key="8">
    <source>
        <dbReference type="PROSITE-ProRule" id="PRU00175"/>
    </source>
</evidence>
<evidence type="ECO:0000256" key="7">
    <source>
        <dbReference type="ARBA" id="ARBA00022833"/>
    </source>
</evidence>
<evidence type="ECO:0000256" key="3">
    <source>
        <dbReference type="ARBA" id="ARBA00022679"/>
    </source>
</evidence>
<organism evidence="10 11">
    <name type="scientific">Kingdonia uniflora</name>
    <dbReference type="NCBI Taxonomy" id="39325"/>
    <lineage>
        <taxon>Eukaryota</taxon>
        <taxon>Viridiplantae</taxon>
        <taxon>Streptophyta</taxon>
        <taxon>Embryophyta</taxon>
        <taxon>Tracheophyta</taxon>
        <taxon>Spermatophyta</taxon>
        <taxon>Magnoliopsida</taxon>
        <taxon>Ranunculales</taxon>
        <taxon>Circaeasteraceae</taxon>
        <taxon>Kingdonia</taxon>
    </lineage>
</organism>
<dbReference type="AlphaFoldDB" id="A0A7J7NY28"/>
<proteinExistence type="predicted"/>
<keyword evidence="6" id="KW-0833">Ubl conjugation pathway</keyword>
<dbReference type="PANTHER" id="PTHR46463:SF10">
    <property type="entry name" value="OS01G0926200 PROTEIN"/>
    <property type="match status" value="1"/>
</dbReference>
<keyword evidence="11" id="KW-1185">Reference proteome</keyword>
<keyword evidence="3" id="KW-0808">Transferase</keyword>
<dbReference type="InterPro" id="IPR001841">
    <property type="entry name" value="Znf_RING"/>
</dbReference>
<dbReference type="SMART" id="SM00184">
    <property type="entry name" value="RING"/>
    <property type="match status" value="1"/>
</dbReference>
<dbReference type="EMBL" id="JACGCM010000445">
    <property type="protein sequence ID" value="KAF6172000.1"/>
    <property type="molecule type" value="Genomic_DNA"/>
</dbReference>
<accession>A0A7J7NY28</accession>
<evidence type="ECO:0000313" key="10">
    <source>
        <dbReference type="EMBL" id="KAF6172000.1"/>
    </source>
</evidence>
<keyword evidence="5 8" id="KW-0863">Zinc-finger</keyword>
<dbReference type="GO" id="GO:0061630">
    <property type="term" value="F:ubiquitin protein ligase activity"/>
    <property type="evidence" value="ECO:0007669"/>
    <property type="project" value="UniProtKB-EC"/>
</dbReference>
<evidence type="ECO:0000259" key="9">
    <source>
        <dbReference type="PROSITE" id="PS50089"/>
    </source>
</evidence>
<evidence type="ECO:0000256" key="6">
    <source>
        <dbReference type="ARBA" id="ARBA00022786"/>
    </source>
</evidence>
<protein>
    <recommendedName>
        <fullName evidence="2">RING-type E3 ubiquitin transferase</fullName>
        <ecNumber evidence="2">2.3.2.27</ecNumber>
    </recommendedName>
</protein>
<comment type="catalytic activity">
    <reaction evidence="1">
        <text>S-ubiquitinyl-[E2 ubiquitin-conjugating enzyme]-L-cysteine + [acceptor protein]-L-lysine = [E2 ubiquitin-conjugating enzyme]-L-cysteine + N(6)-ubiquitinyl-[acceptor protein]-L-lysine.</text>
        <dbReference type="EC" id="2.3.2.27"/>
    </reaction>
</comment>
<dbReference type="OrthoDB" id="660555at2759"/>
<dbReference type="GO" id="GO:0008270">
    <property type="term" value="F:zinc ion binding"/>
    <property type="evidence" value="ECO:0007669"/>
    <property type="project" value="UniProtKB-KW"/>
</dbReference>
<dbReference type="SUPFAM" id="SSF57850">
    <property type="entry name" value="RING/U-box"/>
    <property type="match status" value="1"/>
</dbReference>
<dbReference type="Gene3D" id="3.30.40.10">
    <property type="entry name" value="Zinc/RING finger domain, C3HC4 (zinc finger)"/>
    <property type="match status" value="1"/>
</dbReference>
<evidence type="ECO:0000256" key="1">
    <source>
        <dbReference type="ARBA" id="ARBA00000900"/>
    </source>
</evidence>
<keyword evidence="7" id="KW-0862">Zinc</keyword>
<name>A0A7J7NY28_9MAGN</name>
<evidence type="ECO:0000256" key="5">
    <source>
        <dbReference type="ARBA" id="ARBA00022771"/>
    </source>
</evidence>
<reference evidence="10 11" key="1">
    <citation type="journal article" date="2020" name="IScience">
        <title>Genome Sequencing of the Endangered Kingdonia uniflora (Circaeasteraceae, Ranunculales) Reveals Potential Mechanisms of Evolutionary Specialization.</title>
        <authorList>
            <person name="Sun Y."/>
            <person name="Deng T."/>
            <person name="Zhang A."/>
            <person name="Moore M.J."/>
            <person name="Landis J.B."/>
            <person name="Lin N."/>
            <person name="Zhang H."/>
            <person name="Zhang X."/>
            <person name="Huang J."/>
            <person name="Zhang X."/>
            <person name="Sun H."/>
            <person name="Wang H."/>
        </authorList>
    </citation>
    <scope>NUCLEOTIDE SEQUENCE [LARGE SCALE GENOMIC DNA]</scope>
    <source>
        <strain evidence="10">TB1705</strain>
        <tissue evidence="10">Leaf</tissue>
    </source>
</reference>
<feature type="domain" description="RING-type" evidence="9">
    <location>
        <begin position="173"/>
        <end position="216"/>
    </location>
</feature>
<dbReference type="CDD" id="cd16448">
    <property type="entry name" value="RING-H2"/>
    <property type="match status" value="1"/>
</dbReference>
<evidence type="ECO:0000256" key="2">
    <source>
        <dbReference type="ARBA" id="ARBA00012483"/>
    </source>
</evidence>
<sequence>MGVPRIINLESKISEKRASHVSVTEAFVEIHLTSTLKVRKSLNHELLIRYEDPKKVMKFSIDFLGFLTELGRDESIQDLRSQTKSWSNDLIGDEFRVSNRDTFLQILLDVVFNTLRRESTELIVKLEIDIVTTINDYAKPEVAILTLAMDSTTITNTSGTTLTKLTEGGGKICPMCLDYYLEGQNVTTTKCVHKFHLGCILPWISISQRTECPHCQS</sequence>
<gene>
    <name evidence="10" type="ORF">GIB67_029418</name>
</gene>
<evidence type="ECO:0000313" key="11">
    <source>
        <dbReference type="Proteomes" id="UP000541444"/>
    </source>
</evidence>
<evidence type="ECO:0000256" key="4">
    <source>
        <dbReference type="ARBA" id="ARBA00022723"/>
    </source>
</evidence>
<comment type="caution">
    <text evidence="10">The sequence shown here is derived from an EMBL/GenBank/DDBJ whole genome shotgun (WGS) entry which is preliminary data.</text>
</comment>
<dbReference type="Pfam" id="PF13639">
    <property type="entry name" value="zf-RING_2"/>
    <property type="match status" value="1"/>
</dbReference>
<dbReference type="Proteomes" id="UP000541444">
    <property type="component" value="Unassembled WGS sequence"/>
</dbReference>
<dbReference type="PANTHER" id="PTHR46463">
    <property type="entry name" value="ZINC FINGER, RING/FYVE/PHD-TYPE"/>
    <property type="match status" value="1"/>
</dbReference>
<dbReference type="InterPro" id="IPR013083">
    <property type="entry name" value="Znf_RING/FYVE/PHD"/>
</dbReference>